<dbReference type="RefSeq" id="WP_099142985.1">
    <property type="nucleotide sequence ID" value="NZ_CAWNOR010000059.1"/>
</dbReference>
<sequence>MTSEELRELYQENVKRHKMIHTRSEFTISSLMIVKEIMMNLLQDKEFSGLLSTESLNSVPAFILDNVDPERGLENE</sequence>
<protein>
    <submittedName>
        <fullName evidence="1">Uncharacterized protein</fullName>
    </submittedName>
</protein>
<name>A0A2D0L403_9GAMM</name>
<dbReference type="AlphaFoldDB" id="A0A2D0L403"/>
<dbReference type="EMBL" id="NJCX01000025">
    <property type="protein sequence ID" value="PHM70409.1"/>
    <property type="molecule type" value="Genomic_DNA"/>
</dbReference>
<dbReference type="OrthoDB" id="248048at2"/>
<proteinExistence type="predicted"/>
<evidence type="ECO:0000313" key="1">
    <source>
        <dbReference type="EMBL" id="PHM70409.1"/>
    </source>
</evidence>
<comment type="caution">
    <text evidence="1">The sequence shown here is derived from an EMBL/GenBank/DDBJ whole genome shotgun (WGS) entry which is preliminary data.</text>
</comment>
<organism evidence="1 2">
    <name type="scientific">Xenorhabdus kozodoii</name>
    <dbReference type="NCBI Taxonomy" id="351676"/>
    <lineage>
        <taxon>Bacteria</taxon>
        <taxon>Pseudomonadati</taxon>
        <taxon>Pseudomonadota</taxon>
        <taxon>Gammaproteobacteria</taxon>
        <taxon>Enterobacterales</taxon>
        <taxon>Morganellaceae</taxon>
        <taxon>Xenorhabdus</taxon>
    </lineage>
</organism>
<dbReference type="Proteomes" id="UP000221101">
    <property type="component" value="Unassembled WGS sequence"/>
</dbReference>
<gene>
    <name evidence="1" type="ORF">Xkoz_03121</name>
</gene>
<evidence type="ECO:0000313" key="2">
    <source>
        <dbReference type="Proteomes" id="UP000221101"/>
    </source>
</evidence>
<keyword evidence="2" id="KW-1185">Reference proteome</keyword>
<accession>A0A2D0L403</accession>
<reference evidence="1 2" key="1">
    <citation type="journal article" date="2017" name="Nat. Microbiol.">
        <title>Natural product diversity associated with the nematode symbionts Photorhabdus and Xenorhabdus.</title>
        <authorList>
            <person name="Tobias N.J."/>
            <person name="Wolff H."/>
            <person name="Djahanschiri B."/>
            <person name="Grundmann F."/>
            <person name="Kronenwerth M."/>
            <person name="Shi Y.M."/>
            <person name="Simonyi S."/>
            <person name="Grun P."/>
            <person name="Shapiro-Ilan D."/>
            <person name="Pidot S.J."/>
            <person name="Stinear T.P."/>
            <person name="Ebersberger I."/>
            <person name="Bode H.B."/>
        </authorList>
    </citation>
    <scope>NUCLEOTIDE SEQUENCE [LARGE SCALE GENOMIC DNA]</scope>
    <source>
        <strain evidence="1 2">DSM 17907</strain>
    </source>
</reference>